<dbReference type="CDD" id="cd04301">
    <property type="entry name" value="NAT_SF"/>
    <property type="match status" value="1"/>
</dbReference>
<dbReference type="OrthoDB" id="7205533at2"/>
<dbReference type="SUPFAM" id="SSF55729">
    <property type="entry name" value="Acyl-CoA N-acyltransferases (Nat)"/>
    <property type="match status" value="1"/>
</dbReference>
<evidence type="ECO:0000259" key="3">
    <source>
        <dbReference type="PROSITE" id="PS51186"/>
    </source>
</evidence>
<dbReference type="EMBL" id="WSRS01000035">
    <property type="protein sequence ID" value="MVX58978.1"/>
    <property type="molecule type" value="Genomic_DNA"/>
</dbReference>
<gene>
    <name evidence="4" type="ORF">E5983_04875</name>
</gene>
<proteinExistence type="predicted"/>
<feature type="domain" description="N-acetyltransferase" evidence="3">
    <location>
        <begin position="1"/>
        <end position="168"/>
    </location>
</feature>
<reference evidence="4 5" key="1">
    <citation type="submission" date="2019-12" db="EMBL/GenBank/DDBJ databases">
        <title>Microbes associate with the intestines of laboratory mice.</title>
        <authorList>
            <person name="Navarre W."/>
            <person name="Wong E."/>
        </authorList>
    </citation>
    <scope>NUCLEOTIDE SEQUENCE [LARGE SCALE GENOMIC DNA]</scope>
    <source>
        <strain evidence="4 5">NM51_B2-22</strain>
    </source>
</reference>
<dbReference type="RefSeq" id="WP_160332785.1">
    <property type="nucleotide sequence ID" value="NZ_WSRS01000035.1"/>
</dbReference>
<name>A0A7X3G8B1_9STRE</name>
<dbReference type="GO" id="GO:0016747">
    <property type="term" value="F:acyltransferase activity, transferring groups other than amino-acyl groups"/>
    <property type="evidence" value="ECO:0007669"/>
    <property type="project" value="InterPro"/>
</dbReference>
<organism evidence="4 5">
    <name type="scientific">Streptococcus danieliae</name>
    <dbReference type="NCBI Taxonomy" id="747656"/>
    <lineage>
        <taxon>Bacteria</taxon>
        <taxon>Bacillati</taxon>
        <taxon>Bacillota</taxon>
        <taxon>Bacilli</taxon>
        <taxon>Lactobacillales</taxon>
        <taxon>Streptococcaceae</taxon>
        <taxon>Streptococcus</taxon>
    </lineage>
</organism>
<comment type="caution">
    <text evidence="4">The sequence shown here is derived from an EMBL/GenBank/DDBJ whole genome shotgun (WGS) entry which is preliminary data.</text>
</comment>
<evidence type="ECO:0000313" key="5">
    <source>
        <dbReference type="Proteomes" id="UP000461595"/>
    </source>
</evidence>
<keyword evidence="2" id="KW-0012">Acyltransferase</keyword>
<dbReference type="Gene3D" id="3.40.630.30">
    <property type="match status" value="1"/>
</dbReference>
<dbReference type="PROSITE" id="PS51186">
    <property type="entry name" value="GNAT"/>
    <property type="match status" value="1"/>
</dbReference>
<dbReference type="PANTHER" id="PTHR43877">
    <property type="entry name" value="AMINOALKYLPHOSPHONATE N-ACETYLTRANSFERASE-RELATED-RELATED"/>
    <property type="match status" value="1"/>
</dbReference>
<evidence type="ECO:0000256" key="1">
    <source>
        <dbReference type="ARBA" id="ARBA00022679"/>
    </source>
</evidence>
<evidence type="ECO:0000313" key="4">
    <source>
        <dbReference type="EMBL" id="MVX58978.1"/>
    </source>
</evidence>
<evidence type="ECO:0000256" key="2">
    <source>
        <dbReference type="ARBA" id="ARBA00023315"/>
    </source>
</evidence>
<dbReference type="InterPro" id="IPR016181">
    <property type="entry name" value="Acyl_CoA_acyltransferase"/>
</dbReference>
<dbReference type="AlphaFoldDB" id="A0A7X3G8B1"/>
<dbReference type="Proteomes" id="UP000461595">
    <property type="component" value="Unassembled WGS sequence"/>
</dbReference>
<dbReference type="InterPro" id="IPR000182">
    <property type="entry name" value="GNAT_dom"/>
</dbReference>
<dbReference type="InterPro" id="IPR050832">
    <property type="entry name" value="Bact_Acetyltransf"/>
</dbReference>
<protein>
    <submittedName>
        <fullName evidence="4">GNAT family N-acetyltransferase</fullName>
    </submittedName>
</protein>
<dbReference type="Pfam" id="PF00583">
    <property type="entry name" value="Acetyltransf_1"/>
    <property type="match status" value="1"/>
</dbReference>
<keyword evidence="1 4" id="KW-0808">Transferase</keyword>
<sequence>MIRPVTLEEVQLLQDLSCLTYRDTFQGTTSEENLQEHLDTAYDLSRLKKELGDPQVAYYFYQEGEQILGYLRLNEGEAQTESIHENSLEIERIYIHPDHKGRGLGQELMDFALDQARKWGKTAIWLGVWEHNVPALGFYQKNGFRQVGHHDFVMGDEVQTDFLYLKEV</sequence>
<accession>A0A7X3G8B1</accession>